<comment type="caution">
    <text evidence="1">The sequence shown here is derived from an EMBL/GenBank/DDBJ whole genome shotgun (WGS) entry which is preliminary data.</text>
</comment>
<dbReference type="Pfam" id="PF20360">
    <property type="entry name" value="DUF6655"/>
    <property type="match status" value="1"/>
</dbReference>
<evidence type="ECO:0000313" key="2">
    <source>
        <dbReference type="Proteomes" id="UP001575105"/>
    </source>
</evidence>
<dbReference type="EMBL" id="JBGUBD010000003">
    <property type="protein sequence ID" value="MFA9477703.1"/>
    <property type="molecule type" value="Genomic_DNA"/>
</dbReference>
<organism evidence="1 2">
    <name type="scientific">Natronomicrosphaera hydrolytica</name>
    <dbReference type="NCBI Taxonomy" id="3242702"/>
    <lineage>
        <taxon>Bacteria</taxon>
        <taxon>Pseudomonadati</taxon>
        <taxon>Planctomycetota</taxon>
        <taxon>Phycisphaerae</taxon>
        <taxon>Phycisphaerales</taxon>
        <taxon>Phycisphaeraceae</taxon>
        <taxon>Natronomicrosphaera</taxon>
    </lineage>
</organism>
<sequence>MLLLVLIGPTLGGCAAVRVTDPPRTATEQFLLSEAASRAVQQLSAAALRDRQVYIEDRFFASIDKPLVIGELRSHLLLNGVRLAESREEGQIVLEVRTHGVGVDRYDYLLGLPPVLIPAGGTGVDEVATGSIVTPELAILKNTRQRSFASVAFVAYWGDTGEVVASSGPFLGQAEREDWWFFGVGPRTTGDIPPVEPEE</sequence>
<keyword evidence="2" id="KW-1185">Reference proteome</keyword>
<dbReference type="RefSeq" id="WP_425344630.1">
    <property type="nucleotide sequence ID" value="NZ_JBGUBD010000003.1"/>
</dbReference>
<protein>
    <submittedName>
        <fullName evidence="1">DUF6655 family protein</fullName>
    </submittedName>
</protein>
<accession>A0ABV4U280</accession>
<proteinExistence type="predicted"/>
<evidence type="ECO:0000313" key="1">
    <source>
        <dbReference type="EMBL" id="MFA9477703.1"/>
    </source>
</evidence>
<gene>
    <name evidence="1" type="ORF">ACERK3_05275</name>
</gene>
<reference evidence="1 2" key="1">
    <citation type="submission" date="2024-08" db="EMBL/GenBank/DDBJ databases">
        <title>Whole-genome sequencing of halo(alkali)philic microorganisms from hypersaline lakes.</title>
        <authorList>
            <person name="Sorokin D.Y."/>
            <person name="Merkel A.Y."/>
            <person name="Messina E."/>
            <person name="Yakimov M."/>
        </authorList>
    </citation>
    <scope>NUCLEOTIDE SEQUENCE [LARGE SCALE GENOMIC DNA]</scope>
    <source>
        <strain evidence="1 2">AB-hyl4</strain>
    </source>
</reference>
<dbReference type="InterPro" id="IPR046596">
    <property type="entry name" value="DUF6655"/>
</dbReference>
<name>A0ABV4U280_9BACT</name>
<dbReference type="Proteomes" id="UP001575105">
    <property type="component" value="Unassembled WGS sequence"/>
</dbReference>